<proteinExistence type="predicted"/>
<feature type="compositionally biased region" description="Basic residues" evidence="1">
    <location>
        <begin position="75"/>
        <end position="92"/>
    </location>
</feature>
<dbReference type="Proteomes" id="UP000827892">
    <property type="component" value="Chromosome IV"/>
</dbReference>
<sequence length="99" mass="11467">MEGHKTGGLFGRKWRGGCGDGRRNGTSCLHSLVLSKLSHGVPAQQNKSRIADEETKNDNKEENEKQQNVLARLPAVRRRRRQRRRHQKQKKKGNQDLKW</sequence>
<name>A0AAE9D5C4_CAEBR</name>
<protein>
    <submittedName>
        <fullName evidence="2">Uncharacterized protein</fullName>
    </submittedName>
</protein>
<accession>A0AAE9D5C4</accession>
<dbReference type="EMBL" id="CP090894">
    <property type="protein sequence ID" value="ULT96652.1"/>
    <property type="molecule type" value="Genomic_DNA"/>
</dbReference>
<evidence type="ECO:0000313" key="2">
    <source>
        <dbReference type="EMBL" id="ULT96652.1"/>
    </source>
</evidence>
<feature type="compositionally biased region" description="Gly residues" evidence="1">
    <location>
        <begin position="1"/>
        <end position="10"/>
    </location>
</feature>
<dbReference type="AlphaFoldDB" id="A0AAE9D5C4"/>
<evidence type="ECO:0000256" key="1">
    <source>
        <dbReference type="SAM" id="MobiDB-lite"/>
    </source>
</evidence>
<feature type="region of interest" description="Disordered" evidence="1">
    <location>
        <begin position="1"/>
        <end position="99"/>
    </location>
</feature>
<reference evidence="2 3" key="1">
    <citation type="submission" date="2022-05" db="EMBL/GenBank/DDBJ databases">
        <title>Chromosome-level reference genomes for two strains of Caenorhabditis briggsae: an improved platform for comparative genomics.</title>
        <authorList>
            <person name="Stevens L."/>
            <person name="Andersen E.C."/>
        </authorList>
    </citation>
    <scope>NUCLEOTIDE SEQUENCE [LARGE SCALE GENOMIC DNA]</scope>
    <source>
        <strain evidence="2">QX1410_ONT</strain>
        <tissue evidence="2">Whole-organism</tissue>
    </source>
</reference>
<organism evidence="2 3">
    <name type="scientific">Caenorhabditis briggsae</name>
    <dbReference type="NCBI Taxonomy" id="6238"/>
    <lineage>
        <taxon>Eukaryota</taxon>
        <taxon>Metazoa</taxon>
        <taxon>Ecdysozoa</taxon>
        <taxon>Nematoda</taxon>
        <taxon>Chromadorea</taxon>
        <taxon>Rhabditida</taxon>
        <taxon>Rhabditina</taxon>
        <taxon>Rhabditomorpha</taxon>
        <taxon>Rhabditoidea</taxon>
        <taxon>Rhabditidae</taxon>
        <taxon>Peloderinae</taxon>
        <taxon>Caenorhabditis</taxon>
    </lineage>
</organism>
<gene>
    <name evidence="2" type="ORF">L3Y34_004896</name>
</gene>
<evidence type="ECO:0000313" key="3">
    <source>
        <dbReference type="Proteomes" id="UP000827892"/>
    </source>
</evidence>
<feature type="compositionally biased region" description="Basic and acidic residues" evidence="1">
    <location>
        <begin position="49"/>
        <end position="65"/>
    </location>
</feature>